<dbReference type="EnsemblPlants" id="Ma05_t11470.1">
    <property type="protein sequence ID" value="Ma05_p11470.1"/>
    <property type="gene ID" value="Ma05_g11470"/>
</dbReference>
<proteinExistence type="predicted"/>
<dbReference type="GO" id="GO:0051707">
    <property type="term" value="P:response to other organism"/>
    <property type="evidence" value="ECO:0007669"/>
    <property type="project" value="UniProtKB-ARBA"/>
</dbReference>
<dbReference type="InterPro" id="IPR001245">
    <property type="entry name" value="Ser-Thr/Tyr_kinase_cat_dom"/>
</dbReference>
<dbReference type="FunFam" id="1.10.510.10:FF:001023">
    <property type="entry name" value="Os07g0541700 protein"/>
    <property type="match status" value="1"/>
</dbReference>
<dbReference type="SUPFAM" id="SSF56112">
    <property type="entry name" value="Protein kinase-like (PK-like)"/>
    <property type="match status" value="1"/>
</dbReference>
<dbReference type="PANTHER" id="PTHR27007">
    <property type="match status" value="1"/>
</dbReference>
<evidence type="ECO:0000256" key="1">
    <source>
        <dbReference type="ARBA" id="ARBA00012513"/>
    </source>
</evidence>
<reference evidence="12" key="2">
    <citation type="submission" date="2021-05" db="UniProtKB">
        <authorList>
            <consortium name="EnsemblPlants"/>
        </authorList>
    </citation>
    <scope>IDENTIFICATION</scope>
    <source>
        <strain evidence="12">subsp. malaccensis</strain>
    </source>
</reference>
<gene>
    <name evidence="11" type="ORF">GSMUA_263770.1</name>
</gene>
<dbReference type="Pfam" id="PF07714">
    <property type="entry name" value="PK_Tyr_Ser-Thr"/>
    <property type="match status" value="1"/>
</dbReference>
<keyword evidence="6" id="KW-0067">ATP-binding</keyword>
<evidence type="ECO:0000256" key="6">
    <source>
        <dbReference type="ARBA" id="ARBA00022840"/>
    </source>
</evidence>
<comment type="catalytic activity">
    <reaction evidence="7">
        <text>L-threonyl-[protein] + ATP = O-phospho-L-threonyl-[protein] + ADP + H(+)</text>
        <dbReference type="Rhea" id="RHEA:46608"/>
        <dbReference type="Rhea" id="RHEA-COMP:11060"/>
        <dbReference type="Rhea" id="RHEA-COMP:11605"/>
        <dbReference type="ChEBI" id="CHEBI:15378"/>
        <dbReference type="ChEBI" id="CHEBI:30013"/>
        <dbReference type="ChEBI" id="CHEBI:30616"/>
        <dbReference type="ChEBI" id="CHEBI:61977"/>
        <dbReference type="ChEBI" id="CHEBI:456216"/>
        <dbReference type="EC" id="2.7.11.1"/>
    </reaction>
</comment>
<evidence type="ECO:0000256" key="3">
    <source>
        <dbReference type="ARBA" id="ARBA00022679"/>
    </source>
</evidence>
<dbReference type="InterPro" id="IPR011009">
    <property type="entry name" value="Kinase-like_dom_sf"/>
</dbReference>
<dbReference type="InParanoid" id="A0A804J3B8"/>
<dbReference type="Gramene" id="Ma05_t11470.1">
    <property type="protein sequence ID" value="Ma05_p11470.1"/>
    <property type="gene ID" value="Ma05_g11470"/>
</dbReference>
<dbReference type="InterPro" id="IPR000719">
    <property type="entry name" value="Prot_kinase_dom"/>
</dbReference>
<dbReference type="EC" id="2.7.11.1" evidence="1"/>
<sequence length="546" mass="60117">MTLVARDLGFNKDVAVKRILSKSHGGDREFIADVTAISQLRHRNLVELMGWCHEDDELLLVYEFLNRGSLDNYLFGAGRATAEFPVLNWERRYNILCGVASALDYLHHGSRNRVLHRDIKASNVMLDHQYTPRLGDFGLARVIERDGKSHHSTVALAGTRGYMAPECYFTGRASVETDVYPFGVFAMEAAAREATVDVEVGLPRKKARVLSSEVSGVTTVQLAGAVVVPTGHAGGSPGRGEAGTSREAVGEALRGPSIRELCRLSTGGEDEPYQMWVMGDLPRGEASDPLVARLEGLSRGSRVWAEGDFAAEFVRGGLHPDIARDLYTLPSEVLLGKSAKSLLWGNHYAVALMDRVCDAGRIIAVLSGRNAELRKQVDEVRAGGAPEAFTAAEQRAADSDAEAARLRSELQASEERNMELQTHLKASVAEARSARGDSLELIRRLEEVRAEARGASEALDVEIRQRLEKDKRLIEDYKGSSGFQLGLVRTRRVSYEYGYRIALAHFKGRHPDLEVAEDPFDSLLEDMSVDMPDEVPFDDSPDDPEE</sequence>
<dbReference type="AlphaFoldDB" id="A0A804J3B8"/>
<dbReference type="PROSITE" id="PS50011">
    <property type="entry name" value="PROTEIN_KINASE_DOM"/>
    <property type="match status" value="1"/>
</dbReference>
<reference evidence="11" key="1">
    <citation type="submission" date="2021-03" db="EMBL/GenBank/DDBJ databases">
        <authorList>
            <consortium name="Genoscope - CEA"/>
            <person name="William W."/>
        </authorList>
    </citation>
    <scope>NUCLEOTIDE SEQUENCE</scope>
    <source>
        <strain evidence="11">Doubled-haploid Pahang</strain>
    </source>
</reference>
<feature type="domain" description="Protein kinase" evidence="10">
    <location>
        <begin position="1"/>
        <end position="314"/>
    </location>
</feature>
<dbReference type="SMART" id="SM00220">
    <property type="entry name" value="S_TKc"/>
    <property type="match status" value="1"/>
</dbReference>
<dbReference type="Gene3D" id="3.30.200.20">
    <property type="entry name" value="Phosphorylase Kinase, domain 1"/>
    <property type="match status" value="1"/>
</dbReference>
<dbReference type="InterPro" id="IPR050528">
    <property type="entry name" value="L-type_Lectin-RKs"/>
</dbReference>
<organism evidence="12 13">
    <name type="scientific">Musa acuminata subsp. malaccensis</name>
    <name type="common">Wild banana</name>
    <name type="synonym">Musa malaccensis</name>
    <dbReference type="NCBI Taxonomy" id="214687"/>
    <lineage>
        <taxon>Eukaryota</taxon>
        <taxon>Viridiplantae</taxon>
        <taxon>Streptophyta</taxon>
        <taxon>Embryophyta</taxon>
        <taxon>Tracheophyta</taxon>
        <taxon>Spermatophyta</taxon>
        <taxon>Magnoliopsida</taxon>
        <taxon>Liliopsida</taxon>
        <taxon>Zingiberales</taxon>
        <taxon>Musaceae</taxon>
        <taxon>Musa</taxon>
    </lineage>
</organism>
<feature type="coiled-coil region" evidence="9">
    <location>
        <begin position="389"/>
        <end position="423"/>
    </location>
</feature>
<evidence type="ECO:0000313" key="13">
    <source>
        <dbReference type="Proteomes" id="UP000012960"/>
    </source>
</evidence>
<keyword evidence="13" id="KW-1185">Reference proteome</keyword>
<dbReference type="PROSITE" id="PS00108">
    <property type="entry name" value="PROTEIN_KINASE_ST"/>
    <property type="match status" value="1"/>
</dbReference>
<keyword evidence="5" id="KW-0418">Kinase</keyword>
<dbReference type="Proteomes" id="UP000012960">
    <property type="component" value="Unplaced"/>
</dbReference>
<dbReference type="Gene3D" id="1.10.510.10">
    <property type="entry name" value="Transferase(Phosphotransferase) domain 1"/>
    <property type="match status" value="1"/>
</dbReference>
<dbReference type="InterPro" id="IPR008271">
    <property type="entry name" value="Ser/Thr_kinase_AS"/>
</dbReference>
<evidence type="ECO:0000313" key="12">
    <source>
        <dbReference type="EnsemblPlants" id="Ma05_p11470.1"/>
    </source>
</evidence>
<keyword evidence="2" id="KW-0723">Serine/threonine-protein kinase</keyword>
<evidence type="ECO:0000259" key="10">
    <source>
        <dbReference type="PROSITE" id="PS50011"/>
    </source>
</evidence>
<evidence type="ECO:0000256" key="8">
    <source>
        <dbReference type="ARBA" id="ARBA00048679"/>
    </source>
</evidence>
<dbReference type="EMBL" id="HG996470">
    <property type="protein sequence ID" value="CAG1838200.1"/>
    <property type="molecule type" value="Genomic_DNA"/>
</dbReference>
<dbReference type="GO" id="GO:0005524">
    <property type="term" value="F:ATP binding"/>
    <property type="evidence" value="ECO:0007669"/>
    <property type="project" value="UniProtKB-KW"/>
</dbReference>
<evidence type="ECO:0000256" key="5">
    <source>
        <dbReference type="ARBA" id="ARBA00022777"/>
    </source>
</evidence>
<dbReference type="GO" id="GO:0004674">
    <property type="term" value="F:protein serine/threonine kinase activity"/>
    <property type="evidence" value="ECO:0007669"/>
    <property type="project" value="UniProtKB-KW"/>
</dbReference>
<keyword evidence="9" id="KW-0175">Coiled coil</keyword>
<name>A0A804J3B8_MUSAM</name>
<accession>A0A804J3B8</accession>
<evidence type="ECO:0000256" key="2">
    <source>
        <dbReference type="ARBA" id="ARBA00022527"/>
    </source>
</evidence>
<keyword evidence="4" id="KW-0547">Nucleotide-binding</keyword>
<keyword evidence="3" id="KW-0808">Transferase</keyword>
<evidence type="ECO:0000256" key="7">
    <source>
        <dbReference type="ARBA" id="ARBA00047899"/>
    </source>
</evidence>
<evidence type="ECO:0000256" key="9">
    <source>
        <dbReference type="SAM" id="Coils"/>
    </source>
</evidence>
<protein>
    <recommendedName>
        <fullName evidence="1">non-specific serine/threonine protein kinase</fullName>
        <ecNumber evidence="1">2.7.11.1</ecNumber>
    </recommendedName>
</protein>
<evidence type="ECO:0000256" key="4">
    <source>
        <dbReference type="ARBA" id="ARBA00022741"/>
    </source>
</evidence>
<evidence type="ECO:0000313" key="11">
    <source>
        <dbReference type="EMBL" id="CAG1838200.1"/>
    </source>
</evidence>
<comment type="catalytic activity">
    <reaction evidence="8">
        <text>L-seryl-[protein] + ATP = O-phospho-L-seryl-[protein] + ADP + H(+)</text>
        <dbReference type="Rhea" id="RHEA:17989"/>
        <dbReference type="Rhea" id="RHEA-COMP:9863"/>
        <dbReference type="Rhea" id="RHEA-COMP:11604"/>
        <dbReference type="ChEBI" id="CHEBI:15378"/>
        <dbReference type="ChEBI" id="CHEBI:29999"/>
        <dbReference type="ChEBI" id="CHEBI:30616"/>
        <dbReference type="ChEBI" id="CHEBI:83421"/>
        <dbReference type="ChEBI" id="CHEBI:456216"/>
        <dbReference type="EC" id="2.7.11.1"/>
    </reaction>
</comment>